<comment type="caution">
    <text evidence="1">The sequence shown here is derived from an EMBL/GenBank/DDBJ whole genome shotgun (WGS) entry which is preliminary data.</text>
</comment>
<organism evidence="1 2">
    <name type="scientific">Jimgerdemannia flammicorona</name>
    <dbReference type="NCBI Taxonomy" id="994334"/>
    <lineage>
        <taxon>Eukaryota</taxon>
        <taxon>Fungi</taxon>
        <taxon>Fungi incertae sedis</taxon>
        <taxon>Mucoromycota</taxon>
        <taxon>Mucoromycotina</taxon>
        <taxon>Endogonomycetes</taxon>
        <taxon>Endogonales</taxon>
        <taxon>Endogonaceae</taxon>
        <taxon>Jimgerdemannia</taxon>
    </lineage>
</organism>
<evidence type="ECO:0000313" key="1">
    <source>
        <dbReference type="EMBL" id="RUS31556.1"/>
    </source>
</evidence>
<gene>
    <name evidence="1" type="ORF">BC938DRAFT_477569</name>
</gene>
<dbReference type="AlphaFoldDB" id="A0A433QP49"/>
<dbReference type="EMBL" id="RBNJ01002825">
    <property type="protein sequence ID" value="RUS31556.1"/>
    <property type="molecule type" value="Genomic_DNA"/>
</dbReference>
<keyword evidence="2" id="KW-1185">Reference proteome</keyword>
<accession>A0A433QP49</accession>
<protein>
    <submittedName>
        <fullName evidence="1">Uncharacterized protein</fullName>
    </submittedName>
</protein>
<reference evidence="1 2" key="1">
    <citation type="journal article" date="2018" name="New Phytol.">
        <title>Phylogenomics of Endogonaceae and evolution of mycorrhizas within Mucoromycota.</title>
        <authorList>
            <person name="Chang Y."/>
            <person name="Desiro A."/>
            <person name="Na H."/>
            <person name="Sandor L."/>
            <person name="Lipzen A."/>
            <person name="Clum A."/>
            <person name="Barry K."/>
            <person name="Grigoriev I.V."/>
            <person name="Martin F.M."/>
            <person name="Stajich J.E."/>
            <person name="Smith M.E."/>
            <person name="Bonito G."/>
            <person name="Spatafora J.W."/>
        </authorList>
    </citation>
    <scope>NUCLEOTIDE SEQUENCE [LARGE SCALE GENOMIC DNA]</scope>
    <source>
        <strain evidence="1 2">AD002</strain>
    </source>
</reference>
<evidence type="ECO:0000313" key="2">
    <source>
        <dbReference type="Proteomes" id="UP000274822"/>
    </source>
</evidence>
<name>A0A433QP49_9FUNG</name>
<sequence>MRAEECSGPWPSYPCGSDSTRPVRCSHFFSPEAMNWSMMTWAVFAKSPNWASQIMSELGSTSEYPSSKPKVPYSDNEELLMVKPACSGERWLRATYWRSFCWS</sequence>
<proteinExistence type="predicted"/>
<dbReference type="Proteomes" id="UP000274822">
    <property type="component" value="Unassembled WGS sequence"/>
</dbReference>